<keyword evidence="6 9" id="KW-1133">Transmembrane helix</keyword>
<dbReference type="GO" id="GO:0022857">
    <property type="term" value="F:transmembrane transporter activity"/>
    <property type="evidence" value="ECO:0007669"/>
    <property type="project" value="InterPro"/>
</dbReference>
<feature type="transmembrane region" description="Helical" evidence="9">
    <location>
        <begin position="68"/>
        <end position="87"/>
    </location>
</feature>
<dbReference type="Pfam" id="PF02653">
    <property type="entry name" value="BPD_transp_2"/>
    <property type="match status" value="1"/>
</dbReference>
<feature type="transmembrane region" description="Helical" evidence="9">
    <location>
        <begin position="41"/>
        <end position="61"/>
    </location>
</feature>
<gene>
    <name evidence="10" type="ordered locus">RLO149_c038390</name>
</gene>
<evidence type="ECO:0000256" key="5">
    <source>
        <dbReference type="ARBA" id="ARBA00022970"/>
    </source>
</evidence>
<evidence type="ECO:0000256" key="3">
    <source>
        <dbReference type="ARBA" id="ARBA00022475"/>
    </source>
</evidence>
<evidence type="ECO:0000256" key="9">
    <source>
        <dbReference type="SAM" id="Phobius"/>
    </source>
</evidence>
<dbReference type="GO" id="GO:0005886">
    <property type="term" value="C:plasma membrane"/>
    <property type="evidence" value="ECO:0007669"/>
    <property type="project" value="UniProtKB-SubCell"/>
</dbReference>
<keyword evidence="3" id="KW-1003">Cell membrane</keyword>
<feature type="transmembrane region" description="Helical" evidence="9">
    <location>
        <begin position="246"/>
        <end position="270"/>
    </location>
</feature>
<dbReference type="CDD" id="cd06582">
    <property type="entry name" value="TM_PBP1_LivH_like"/>
    <property type="match status" value="1"/>
</dbReference>
<evidence type="ECO:0000256" key="6">
    <source>
        <dbReference type="ARBA" id="ARBA00022989"/>
    </source>
</evidence>
<feature type="transmembrane region" description="Helical" evidence="9">
    <location>
        <begin position="107"/>
        <end position="132"/>
    </location>
</feature>
<name>F7ZCY2_ROSLO</name>
<keyword evidence="2" id="KW-0813">Transport</keyword>
<dbReference type="EMBL" id="CP002623">
    <property type="protein sequence ID" value="AEI95743.1"/>
    <property type="molecule type" value="Genomic_DNA"/>
</dbReference>
<feature type="transmembrane region" description="Helical" evidence="9">
    <location>
        <begin position="324"/>
        <end position="344"/>
    </location>
</feature>
<evidence type="ECO:0000313" key="11">
    <source>
        <dbReference type="Proteomes" id="UP000001353"/>
    </source>
</evidence>
<organism evidence="10 11">
    <name type="scientific">Roseobacter litoralis (strain ATCC 49566 / DSM 6996 / JCM 21268 / NBRC 15278 / OCh 149)</name>
    <dbReference type="NCBI Taxonomy" id="391595"/>
    <lineage>
        <taxon>Bacteria</taxon>
        <taxon>Pseudomonadati</taxon>
        <taxon>Pseudomonadota</taxon>
        <taxon>Alphaproteobacteria</taxon>
        <taxon>Rhodobacterales</taxon>
        <taxon>Roseobacteraceae</taxon>
        <taxon>Roseobacter</taxon>
    </lineage>
</organism>
<dbReference type="Proteomes" id="UP000001353">
    <property type="component" value="Chromosome"/>
</dbReference>
<feature type="transmembrane region" description="Helical" evidence="9">
    <location>
        <begin position="205"/>
        <end position="225"/>
    </location>
</feature>
<accession>F7ZCY2</accession>
<comment type="subcellular location">
    <subcellularLocation>
        <location evidence="1">Cell membrane</location>
        <topology evidence="1">Multi-pass membrane protein</topology>
    </subcellularLocation>
</comment>
<evidence type="ECO:0000256" key="8">
    <source>
        <dbReference type="ARBA" id="ARBA00037998"/>
    </source>
</evidence>
<sequence>MTSVCRRYCVGAALQPASPLSFARAGRTPMPEQLLWTAEVFLNGLMAGVLYALVALGFVLIYKASGIFNFAQGVMALFAAMTLYGIMNGQVPFAHLINAIFGTEIHYFGWNVPALAAIFLTMGVMVLFSWLVQRYIFRFLVGQEPIILFMATIGLAYFLEGVGDLMWGSDIKTLEVGLPQGINETIDAVTFEAFGYGFFIDNLDIVASIVAAILVLGLVLFAQYTKQGRAMRAVADDHQAALSVGVSLNFIWILVWSLAGFVALVAGIMWGAKSGVQFSLSLIALKALPVLMLGGFTSIPGAIVGGLIIGVGEKLFEFLIGQPYLGGATENWFAYMLALVFLLFRPQGLFGEKIIERV</sequence>
<evidence type="ECO:0000256" key="2">
    <source>
        <dbReference type="ARBA" id="ARBA00022448"/>
    </source>
</evidence>
<dbReference type="InterPro" id="IPR052157">
    <property type="entry name" value="BCAA_transport_permease"/>
</dbReference>
<dbReference type="InterPro" id="IPR001851">
    <property type="entry name" value="ABC_transp_permease"/>
</dbReference>
<protein>
    <submittedName>
        <fullName evidence="10">High-affinity branched-chain amino acid transport system permease protein</fullName>
    </submittedName>
</protein>
<dbReference type="HOGENOM" id="CLU_039929_1_1_5"/>
<keyword evidence="5" id="KW-0029">Amino-acid transport</keyword>
<feature type="transmembrane region" description="Helical" evidence="9">
    <location>
        <begin position="139"/>
        <end position="159"/>
    </location>
</feature>
<keyword evidence="7 9" id="KW-0472">Membrane</keyword>
<dbReference type="KEGG" id="rli:RLO149_c038390"/>
<dbReference type="AlphaFoldDB" id="F7ZCY2"/>
<dbReference type="PANTHER" id="PTHR11795:SF451">
    <property type="entry name" value="ABC TRANSPORTER PERMEASE PROTEIN"/>
    <property type="match status" value="1"/>
</dbReference>
<evidence type="ECO:0000313" key="10">
    <source>
        <dbReference type="EMBL" id="AEI95743.1"/>
    </source>
</evidence>
<evidence type="ECO:0000256" key="7">
    <source>
        <dbReference type="ARBA" id="ARBA00023136"/>
    </source>
</evidence>
<proteinExistence type="inferred from homology"/>
<dbReference type="GO" id="GO:0006865">
    <property type="term" value="P:amino acid transport"/>
    <property type="evidence" value="ECO:0007669"/>
    <property type="project" value="UniProtKB-KW"/>
</dbReference>
<dbReference type="eggNOG" id="COG0559">
    <property type="taxonomic scope" value="Bacteria"/>
</dbReference>
<dbReference type="PANTHER" id="PTHR11795">
    <property type="entry name" value="BRANCHED-CHAIN AMINO ACID TRANSPORT SYSTEM PERMEASE PROTEIN LIVH"/>
    <property type="match status" value="1"/>
</dbReference>
<feature type="transmembrane region" description="Helical" evidence="9">
    <location>
        <begin position="290"/>
        <end position="312"/>
    </location>
</feature>
<comment type="similarity">
    <text evidence="8">Belongs to the binding-protein-dependent transport system permease family. LivHM subfamily.</text>
</comment>
<reference evidence="10 11" key="1">
    <citation type="journal article" date="2011" name="BMC Genomics">
        <title>Comparative genome analysis and genome-guided physiological analysis of Roseobacter litoralis.</title>
        <authorList>
            <person name="Kalhoefer D."/>
            <person name="Thole S."/>
            <person name="Voget S."/>
            <person name="Lehmann R."/>
            <person name="Liesegang H."/>
            <person name="Wollher A."/>
            <person name="Daniel R."/>
            <person name="Simon M."/>
            <person name="Brinkhoff T."/>
        </authorList>
    </citation>
    <scope>NUCLEOTIDE SEQUENCE [LARGE SCALE GENOMIC DNA]</scope>
    <source>
        <strain evidence="11">ATCC 49566 / DSM 6996 / JCM 21268 / NBRC 15278 / OCh 149</strain>
    </source>
</reference>
<keyword evidence="4 9" id="KW-0812">Transmembrane</keyword>
<evidence type="ECO:0000256" key="4">
    <source>
        <dbReference type="ARBA" id="ARBA00022692"/>
    </source>
</evidence>
<evidence type="ECO:0000256" key="1">
    <source>
        <dbReference type="ARBA" id="ARBA00004651"/>
    </source>
</evidence>
<dbReference type="STRING" id="391595.RLO149_c038390"/>
<keyword evidence="11" id="KW-1185">Reference proteome</keyword>